<evidence type="ECO:0000256" key="1">
    <source>
        <dbReference type="ARBA" id="ARBA00004651"/>
    </source>
</evidence>
<dbReference type="CDD" id="cd06225">
    <property type="entry name" value="HAMP"/>
    <property type="match status" value="1"/>
</dbReference>
<evidence type="ECO:0000256" key="3">
    <source>
        <dbReference type="ARBA" id="ARBA00022475"/>
    </source>
</evidence>
<dbReference type="EMBL" id="CP059491">
    <property type="protein sequence ID" value="QMT02612.1"/>
    <property type="molecule type" value="Genomic_DNA"/>
</dbReference>
<dbReference type="InterPro" id="IPR003660">
    <property type="entry name" value="HAMP_dom"/>
</dbReference>
<dbReference type="PROSITE" id="PS50125">
    <property type="entry name" value="GUANYLATE_CYCLASE_2"/>
    <property type="match status" value="1"/>
</dbReference>
<feature type="transmembrane region" description="Helical" evidence="7">
    <location>
        <begin position="93"/>
        <end position="115"/>
    </location>
</feature>
<dbReference type="SMART" id="SM00044">
    <property type="entry name" value="CYCc"/>
    <property type="match status" value="1"/>
</dbReference>
<dbReference type="GO" id="GO:0004016">
    <property type="term" value="F:adenylate cyclase activity"/>
    <property type="evidence" value="ECO:0007669"/>
    <property type="project" value="UniProtKB-ARBA"/>
</dbReference>
<name>A0A7D7R4B2_9ACTN</name>
<dbReference type="CDD" id="cd07302">
    <property type="entry name" value="CHD"/>
    <property type="match status" value="1"/>
</dbReference>
<dbReference type="Gene3D" id="6.10.340.10">
    <property type="match status" value="1"/>
</dbReference>
<dbReference type="RefSeq" id="WP_219850793.1">
    <property type="nucleotide sequence ID" value="NZ_CP059491.1"/>
</dbReference>
<evidence type="ECO:0000256" key="6">
    <source>
        <dbReference type="ARBA" id="ARBA00023136"/>
    </source>
</evidence>
<evidence type="ECO:0000313" key="11">
    <source>
        <dbReference type="Proteomes" id="UP000515663"/>
    </source>
</evidence>
<evidence type="ECO:0000256" key="2">
    <source>
        <dbReference type="ARBA" id="ARBA00005381"/>
    </source>
</evidence>
<keyword evidence="4 7" id="KW-0812">Transmembrane</keyword>
<keyword evidence="5 7" id="KW-1133">Transmembrane helix</keyword>
<accession>A0A7D7R4B2</accession>
<dbReference type="AlphaFoldDB" id="A0A7D7R4B2"/>
<protein>
    <submittedName>
        <fullName evidence="10">HAMP domain-containing protein</fullName>
    </submittedName>
</protein>
<dbReference type="PROSITE" id="PS50885">
    <property type="entry name" value="HAMP"/>
    <property type="match status" value="1"/>
</dbReference>
<evidence type="ECO:0000313" key="10">
    <source>
        <dbReference type="EMBL" id="QMT02612.1"/>
    </source>
</evidence>
<evidence type="ECO:0000256" key="5">
    <source>
        <dbReference type="ARBA" id="ARBA00022989"/>
    </source>
</evidence>
<feature type="transmembrane region" description="Helical" evidence="7">
    <location>
        <begin position="141"/>
        <end position="161"/>
    </location>
</feature>
<proteinExistence type="inferred from homology"/>
<comment type="similarity">
    <text evidence="2">Belongs to the adenylyl cyclase class-3 family.</text>
</comment>
<comment type="subcellular location">
    <subcellularLocation>
        <location evidence="1">Cell membrane</location>
        <topology evidence="1">Multi-pass membrane protein</topology>
    </subcellularLocation>
</comment>
<evidence type="ECO:0000256" key="4">
    <source>
        <dbReference type="ARBA" id="ARBA00022692"/>
    </source>
</evidence>
<dbReference type="PANTHER" id="PTHR43081">
    <property type="entry name" value="ADENYLATE CYCLASE, TERMINAL-DIFFERENTIATION SPECIFIC-RELATED"/>
    <property type="match status" value="1"/>
</dbReference>
<dbReference type="Gene3D" id="3.30.70.1230">
    <property type="entry name" value="Nucleotide cyclase"/>
    <property type="match status" value="1"/>
</dbReference>
<evidence type="ECO:0000259" key="8">
    <source>
        <dbReference type="PROSITE" id="PS50125"/>
    </source>
</evidence>
<dbReference type="SMART" id="SM00304">
    <property type="entry name" value="HAMP"/>
    <property type="match status" value="1"/>
</dbReference>
<feature type="transmembrane region" description="Helical" evidence="7">
    <location>
        <begin position="167"/>
        <end position="192"/>
    </location>
</feature>
<feature type="transmembrane region" description="Helical" evidence="7">
    <location>
        <begin position="50"/>
        <end position="73"/>
    </location>
</feature>
<reference evidence="11" key="1">
    <citation type="submission" date="2020-07" db="EMBL/GenBank/DDBJ databases">
        <title>novel species isolated from the respiratory tract of Marmot.</title>
        <authorList>
            <person name="Zhang G."/>
        </authorList>
    </citation>
    <scope>NUCLEOTIDE SEQUENCE [LARGE SCALE GENOMIC DNA]</scope>
    <source>
        <strain evidence="11">686</strain>
    </source>
</reference>
<organism evidence="10 11">
    <name type="scientific">Gordonia jinghuaiqii</name>
    <dbReference type="NCBI Taxonomy" id="2758710"/>
    <lineage>
        <taxon>Bacteria</taxon>
        <taxon>Bacillati</taxon>
        <taxon>Actinomycetota</taxon>
        <taxon>Actinomycetes</taxon>
        <taxon>Mycobacteriales</taxon>
        <taxon>Gordoniaceae</taxon>
        <taxon>Gordonia</taxon>
    </lineage>
</organism>
<dbReference type="InterPro" id="IPR029787">
    <property type="entry name" value="Nucleotide_cyclase"/>
</dbReference>
<keyword evidence="3" id="KW-1003">Cell membrane</keyword>
<dbReference type="GO" id="GO:0035556">
    <property type="term" value="P:intracellular signal transduction"/>
    <property type="evidence" value="ECO:0007669"/>
    <property type="project" value="InterPro"/>
</dbReference>
<evidence type="ECO:0000256" key="7">
    <source>
        <dbReference type="SAM" id="Phobius"/>
    </source>
</evidence>
<feature type="domain" description="HAMP" evidence="9">
    <location>
        <begin position="278"/>
        <end position="330"/>
    </location>
</feature>
<dbReference type="KEGG" id="gji:H1R19_05560"/>
<dbReference type="SUPFAM" id="SSF158472">
    <property type="entry name" value="HAMP domain-like"/>
    <property type="match status" value="1"/>
</dbReference>
<dbReference type="SUPFAM" id="SSF55073">
    <property type="entry name" value="Nucleotide cyclase"/>
    <property type="match status" value="1"/>
</dbReference>
<dbReference type="Proteomes" id="UP000515663">
    <property type="component" value="Chromosome"/>
</dbReference>
<gene>
    <name evidence="10" type="ORF">H1R19_05560</name>
</gene>
<feature type="domain" description="Guanylate cyclase" evidence="8">
    <location>
        <begin position="362"/>
        <end position="485"/>
    </location>
</feature>
<feature type="transmembrane region" description="Helical" evidence="7">
    <location>
        <begin position="221"/>
        <end position="238"/>
    </location>
</feature>
<dbReference type="InterPro" id="IPR050697">
    <property type="entry name" value="Adenylyl/Guanylyl_Cyclase_3/4"/>
</dbReference>
<evidence type="ECO:0000259" key="9">
    <source>
        <dbReference type="PROSITE" id="PS50885"/>
    </source>
</evidence>
<dbReference type="Pfam" id="PF00211">
    <property type="entry name" value="Guanylate_cyc"/>
    <property type="match status" value="1"/>
</dbReference>
<dbReference type="PANTHER" id="PTHR43081:SF17">
    <property type="entry name" value="BLL5647 PROTEIN"/>
    <property type="match status" value="1"/>
</dbReference>
<keyword evidence="6 7" id="KW-0472">Membrane</keyword>
<dbReference type="InterPro" id="IPR001054">
    <property type="entry name" value="A/G_cyclase"/>
</dbReference>
<feature type="transmembrane region" description="Helical" evidence="7">
    <location>
        <begin position="258"/>
        <end position="280"/>
    </location>
</feature>
<dbReference type="Pfam" id="PF00672">
    <property type="entry name" value="HAMP"/>
    <property type="match status" value="1"/>
</dbReference>
<keyword evidence="11" id="KW-1185">Reference proteome</keyword>
<sequence>MGPRRTSRGVPWTRLRRRTAGLLWGISSVPSPRGWARIGPEVRSRIARHAAITAMTAVVVSNALIGVETFLLVQLAFNGGQLTFAETLGAPNFPVVVGAIVVGILTNVILGLIAVRPQLRWFISCRPADHARRRAVQRIPLVQLFVTVIAWYAAVLFYVLIASELTLSTVVGVGVAFTLAGLSSACLTYLFAERAARPLSVVVLEDFPTNHVMNGVRVRMLAVWAVSSAVPMVGLLIVNAGRWTGMLPDVHGAVDWTTVVLTIVGLVSGARVIALVGQAITDPLTEMRRAVHRVDSGDYNARVPVYDSSELGVLQHGFNQMVEGLAERDRMREIFARHVGDTVAELAISDGVGMHGTNAHVGVLFVDIVGSTRLAQQQSPDDTAALLNAFFSIVADVVDQHAGFVNKFEGDAALAVFGAPVEIDDPAGAVLAAARDLADRLAQSLDIRWGIGVSYGEAFAGNIGAERRYEYTVIGDPVNECARLSDMAKTGRIPALASGAAIEAAIEAAGDEAEHWELLGSRIMRGRSEPTDFYAPSELVQRLGSSSNLFADLLRPARRIVGVNPLRLSTFFGG</sequence>
<dbReference type="GO" id="GO:0006171">
    <property type="term" value="P:cAMP biosynthetic process"/>
    <property type="evidence" value="ECO:0007669"/>
    <property type="project" value="TreeGrafter"/>
</dbReference>
<dbReference type="GO" id="GO:0005886">
    <property type="term" value="C:plasma membrane"/>
    <property type="evidence" value="ECO:0007669"/>
    <property type="project" value="UniProtKB-SubCell"/>
</dbReference>